<evidence type="ECO:0000313" key="1">
    <source>
        <dbReference type="EMBL" id="KAG5591065.1"/>
    </source>
</evidence>
<evidence type="ECO:0000313" key="2">
    <source>
        <dbReference type="Proteomes" id="UP000824120"/>
    </source>
</evidence>
<name>A0A9J5XS99_SOLCO</name>
<dbReference type="Proteomes" id="UP000824120">
    <property type="component" value="Chromosome 8"/>
</dbReference>
<dbReference type="AlphaFoldDB" id="A0A9J5XS99"/>
<comment type="caution">
    <text evidence="1">The sequence shown here is derived from an EMBL/GenBank/DDBJ whole genome shotgun (WGS) entry which is preliminary data.</text>
</comment>
<dbReference type="EMBL" id="JACXVP010000008">
    <property type="protein sequence ID" value="KAG5591065.1"/>
    <property type="molecule type" value="Genomic_DNA"/>
</dbReference>
<reference evidence="1 2" key="1">
    <citation type="submission" date="2020-09" db="EMBL/GenBank/DDBJ databases">
        <title>De no assembly of potato wild relative species, Solanum commersonii.</title>
        <authorList>
            <person name="Cho K."/>
        </authorList>
    </citation>
    <scope>NUCLEOTIDE SEQUENCE [LARGE SCALE GENOMIC DNA]</scope>
    <source>
        <strain evidence="1">LZ3.2</strain>
        <tissue evidence="1">Leaf</tissue>
    </source>
</reference>
<proteinExistence type="predicted"/>
<gene>
    <name evidence="1" type="ORF">H5410_041579</name>
</gene>
<sequence>MFVYFPSLARQHTSVWIMDSPTCISKTTKSTSKYRIDHLARELNKNVEGKTMSSGHVPKIQILVHNDKPKKQKIDQYRKTHSRYPLGAHRVKPPLLCNNSQTTGELSIVSRKNTMYHVRKQKYKVINNCIVRGPQELDHNQEMQGHINVPTLTGTSRHLGNR</sequence>
<organism evidence="1 2">
    <name type="scientific">Solanum commersonii</name>
    <name type="common">Commerson's wild potato</name>
    <name type="synonym">Commerson's nightshade</name>
    <dbReference type="NCBI Taxonomy" id="4109"/>
    <lineage>
        <taxon>Eukaryota</taxon>
        <taxon>Viridiplantae</taxon>
        <taxon>Streptophyta</taxon>
        <taxon>Embryophyta</taxon>
        <taxon>Tracheophyta</taxon>
        <taxon>Spermatophyta</taxon>
        <taxon>Magnoliopsida</taxon>
        <taxon>eudicotyledons</taxon>
        <taxon>Gunneridae</taxon>
        <taxon>Pentapetalae</taxon>
        <taxon>asterids</taxon>
        <taxon>lamiids</taxon>
        <taxon>Solanales</taxon>
        <taxon>Solanaceae</taxon>
        <taxon>Solanoideae</taxon>
        <taxon>Solaneae</taxon>
        <taxon>Solanum</taxon>
    </lineage>
</organism>
<protein>
    <submittedName>
        <fullName evidence="1">Uncharacterized protein</fullName>
    </submittedName>
</protein>
<accession>A0A9J5XS99</accession>
<keyword evidence="2" id="KW-1185">Reference proteome</keyword>